<organism evidence="3 4">
    <name type="scientific">Fusarium proliferatum (strain ET1)</name>
    <name type="common">Orchid endophyte fungus</name>
    <dbReference type="NCBI Taxonomy" id="1227346"/>
    <lineage>
        <taxon>Eukaryota</taxon>
        <taxon>Fungi</taxon>
        <taxon>Dikarya</taxon>
        <taxon>Ascomycota</taxon>
        <taxon>Pezizomycotina</taxon>
        <taxon>Sordariomycetes</taxon>
        <taxon>Hypocreomycetidae</taxon>
        <taxon>Hypocreales</taxon>
        <taxon>Nectriaceae</taxon>
        <taxon>Fusarium</taxon>
        <taxon>Fusarium fujikuroi species complex</taxon>
    </lineage>
</organism>
<feature type="domain" description="Aminoglycoside phosphotransferase" evidence="2">
    <location>
        <begin position="99"/>
        <end position="308"/>
    </location>
</feature>
<dbReference type="AlphaFoldDB" id="A0A1L7VQM9"/>
<name>A0A1L7VQM9_FUSPR</name>
<evidence type="ECO:0000313" key="4">
    <source>
        <dbReference type="Proteomes" id="UP000183971"/>
    </source>
</evidence>
<feature type="region of interest" description="Disordered" evidence="1">
    <location>
        <begin position="1"/>
        <end position="51"/>
    </location>
</feature>
<dbReference type="InterPro" id="IPR002575">
    <property type="entry name" value="Aminoglycoside_PTrfase"/>
</dbReference>
<dbReference type="RefSeq" id="XP_031083345.1">
    <property type="nucleotide sequence ID" value="XM_031233516.1"/>
</dbReference>
<dbReference type="EMBL" id="FJOF01000006">
    <property type="protein sequence ID" value="CZR42754.1"/>
    <property type="molecule type" value="Genomic_DNA"/>
</dbReference>
<proteinExistence type="predicted"/>
<dbReference type="VEuPathDB" id="FungiDB:FPRO_10057"/>
<dbReference type="SUPFAM" id="SSF56112">
    <property type="entry name" value="Protein kinase-like (PK-like)"/>
    <property type="match status" value="1"/>
</dbReference>
<dbReference type="GeneID" id="42054929"/>
<evidence type="ECO:0000259" key="2">
    <source>
        <dbReference type="Pfam" id="PF01636"/>
    </source>
</evidence>
<keyword evidence="4" id="KW-1185">Reference proteome</keyword>
<dbReference type="Gene3D" id="3.90.1200.10">
    <property type="match status" value="1"/>
</dbReference>
<dbReference type="PANTHER" id="PTHR21310">
    <property type="entry name" value="AMINOGLYCOSIDE PHOSPHOTRANSFERASE-RELATED-RELATED"/>
    <property type="match status" value="1"/>
</dbReference>
<dbReference type="InterPro" id="IPR011009">
    <property type="entry name" value="Kinase-like_dom_sf"/>
</dbReference>
<dbReference type="Proteomes" id="UP000183971">
    <property type="component" value="Unassembled WGS sequence"/>
</dbReference>
<evidence type="ECO:0000313" key="3">
    <source>
        <dbReference type="EMBL" id="CZR42754.1"/>
    </source>
</evidence>
<dbReference type="InterPro" id="IPR051678">
    <property type="entry name" value="AGP_Transferase"/>
</dbReference>
<accession>A0A1L7VQM9</accession>
<dbReference type="PANTHER" id="PTHR21310:SF39">
    <property type="entry name" value="AMINOGLYCOSIDE PHOSPHOTRANSFERASE DOMAIN-CONTAINING PROTEIN"/>
    <property type="match status" value="1"/>
</dbReference>
<sequence length="328" mass="36598">MGCSLSKTPKTESRNENPPQEDPEQGDEQGFPLPYQDPRALDDDNAFPLDESDISSVSDEELLSAYLKAPQLHHYGAVTISRISKHLAIKGGPGVPKSEAENMKFASETLQLPVPKVHRTFTAEIPEFAGMPNTSLIEGHFIVMDYIQGSSLDKSWQTFDLTTKETVAQQVAEVINKMQSTVLNHIPVGPIGRSQDEKSQGPWFTDYGAGPFDTLKDLEDWCNHKIDICVMVKQLPPDTTKFEFKDIVLTHQDLAPRNLVVDKDMKLWVLDWGCAGVYPKGFEQAALQVQAWNEEYAEMVLERLSDRQAFMIGKLADIAYGLSTGRAL</sequence>
<comment type="caution">
    <text evidence="3">The sequence shown here is derived from an EMBL/GenBank/DDBJ whole genome shotgun (WGS) entry which is preliminary data.</text>
</comment>
<reference evidence="4" key="1">
    <citation type="journal article" date="2016" name="Genome Biol. Evol.">
        <title>Comparative 'omics' of the Fusarium fujikuroi species complex highlights differences in genetic potential and metabolite synthesis.</title>
        <authorList>
            <person name="Niehaus E.-M."/>
            <person name="Muensterkoetter M."/>
            <person name="Proctor R.H."/>
            <person name="Brown D.W."/>
            <person name="Sharon A."/>
            <person name="Idan Y."/>
            <person name="Oren-Young L."/>
            <person name="Sieber C.M."/>
            <person name="Novak O."/>
            <person name="Pencik A."/>
            <person name="Tarkowska D."/>
            <person name="Hromadova K."/>
            <person name="Freeman S."/>
            <person name="Maymon M."/>
            <person name="Elazar M."/>
            <person name="Youssef S.A."/>
            <person name="El-Shabrawy E.S.M."/>
            <person name="Shalaby A.B.A."/>
            <person name="Houterman P."/>
            <person name="Brock N.L."/>
            <person name="Burkhardt I."/>
            <person name="Tsavkelova E.A."/>
            <person name="Dickschat J.S."/>
            <person name="Galuszka P."/>
            <person name="Gueldener U."/>
            <person name="Tudzynski B."/>
        </authorList>
    </citation>
    <scope>NUCLEOTIDE SEQUENCE [LARGE SCALE GENOMIC DNA]</scope>
    <source>
        <strain evidence="4">ET1</strain>
    </source>
</reference>
<evidence type="ECO:0000256" key="1">
    <source>
        <dbReference type="SAM" id="MobiDB-lite"/>
    </source>
</evidence>
<dbReference type="Pfam" id="PF01636">
    <property type="entry name" value="APH"/>
    <property type="match status" value="1"/>
</dbReference>
<gene>
    <name evidence="3" type="ORF">FPRO_10057</name>
</gene>
<protein>
    <recommendedName>
        <fullName evidence="2">Aminoglycoside phosphotransferase domain-containing protein</fullName>
    </recommendedName>
</protein>